<evidence type="ECO:0000259" key="2">
    <source>
        <dbReference type="Pfam" id="PF06075"/>
    </source>
</evidence>
<dbReference type="InterPro" id="IPR049172">
    <property type="entry name" value="DUF6857_pln"/>
</dbReference>
<feature type="domain" description="DUF6857" evidence="3">
    <location>
        <begin position="392"/>
        <end position="484"/>
    </location>
</feature>
<comment type="caution">
    <text evidence="4">The sequence shown here is derived from an EMBL/GenBank/DDBJ whole genome shotgun (WGS) entry which is preliminary data.</text>
</comment>
<name>A0A6A6N8P0_HEVBR</name>
<sequence length="499" mass="54437">MQIEGLLRNGQSCSGVLLKLLQHMNTDIKVAGEHRSLLQVVSIVPALAGGELFPNQGFYLKVSDSSHATYVSLADEHDDLILSDKIQLGQFIHVERLESASPVPILRGVRPVPGRHPCVGSPEDIVATHSLGFLNNNNDSSSGLKHLEKVNSPKKGYSGSSNIGEKVKSLGVRLNGNANKDDLSDRKTSSLSRTKSQLSKPTLNLDLKKDTLAKSKSSSEIKGSDKGSTKSGVVEKLSSVRWASPTAKRVPVIKNIVQGIEMGAKALRKSWEGNMEVKHRENSKLRASKHSPNPEARSVSAPRKSTSTNRLTSKEDNKTQLSAKSSKEENRNPEVMKLRDAAQTAAIEAMQEASAAESLLRCLRFWALQANSSVFYLNVELIICGFSVIVCIYSELTSSAKEDNPQPAVEQFLTLHASLNNARLVADSLSKIIPVGSCPDSDHNPSEEVLKVTSDRRKHAATWVQAALATNLSSFYVFKKKQLQLPLKAKRLPVVINPY</sequence>
<evidence type="ECO:0000313" key="4">
    <source>
        <dbReference type="EMBL" id="KAF2322020.1"/>
    </source>
</evidence>
<evidence type="ECO:0000256" key="1">
    <source>
        <dbReference type="SAM" id="MobiDB-lite"/>
    </source>
</evidence>
<feature type="region of interest" description="Disordered" evidence="1">
    <location>
        <begin position="271"/>
        <end position="336"/>
    </location>
</feature>
<feature type="compositionally biased region" description="Basic and acidic residues" evidence="1">
    <location>
        <begin position="206"/>
        <end position="228"/>
    </location>
</feature>
<protein>
    <submittedName>
        <fullName evidence="4">Uncharacterized protein</fullName>
    </submittedName>
</protein>
<feature type="compositionally biased region" description="Basic and acidic residues" evidence="1">
    <location>
        <begin position="325"/>
        <end position="336"/>
    </location>
</feature>
<feature type="region of interest" description="Disordered" evidence="1">
    <location>
        <begin position="142"/>
        <end position="233"/>
    </location>
</feature>
<accession>A0A6A6N8P0</accession>
<feature type="domain" description="DUF936" evidence="2">
    <location>
        <begin position="14"/>
        <end position="127"/>
    </location>
</feature>
<dbReference type="PANTHER" id="PTHR31928">
    <property type="entry name" value="EXPRESSED PROTEIN"/>
    <property type="match status" value="1"/>
</dbReference>
<dbReference type="Pfam" id="PF21647">
    <property type="entry name" value="DUF6857"/>
    <property type="match status" value="2"/>
</dbReference>
<feature type="domain" description="DUF6857" evidence="3">
    <location>
        <begin position="334"/>
        <end position="367"/>
    </location>
</feature>
<feature type="compositionally biased region" description="Basic and acidic residues" evidence="1">
    <location>
        <begin position="271"/>
        <end position="284"/>
    </location>
</feature>
<dbReference type="AlphaFoldDB" id="A0A6A6N8P0"/>
<feature type="compositionally biased region" description="Basic and acidic residues" evidence="1">
    <location>
        <begin position="179"/>
        <end position="188"/>
    </location>
</feature>
<gene>
    <name evidence="4" type="ORF">GH714_005744</name>
</gene>
<feature type="compositionally biased region" description="Polar residues" evidence="1">
    <location>
        <begin position="189"/>
        <end position="202"/>
    </location>
</feature>
<evidence type="ECO:0000313" key="5">
    <source>
        <dbReference type="Proteomes" id="UP000467840"/>
    </source>
</evidence>
<dbReference type="EMBL" id="JAAGAX010000002">
    <property type="protein sequence ID" value="KAF2322020.1"/>
    <property type="molecule type" value="Genomic_DNA"/>
</dbReference>
<keyword evidence="5" id="KW-1185">Reference proteome</keyword>
<organism evidence="4 5">
    <name type="scientific">Hevea brasiliensis</name>
    <name type="common">Para rubber tree</name>
    <name type="synonym">Siphonia brasiliensis</name>
    <dbReference type="NCBI Taxonomy" id="3981"/>
    <lineage>
        <taxon>Eukaryota</taxon>
        <taxon>Viridiplantae</taxon>
        <taxon>Streptophyta</taxon>
        <taxon>Embryophyta</taxon>
        <taxon>Tracheophyta</taxon>
        <taxon>Spermatophyta</taxon>
        <taxon>Magnoliopsida</taxon>
        <taxon>eudicotyledons</taxon>
        <taxon>Gunneridae</taxon>
        <taxon>Pentapetalae</taxon>
        <taxon>rosids</taxon>
        <taxon>fabids</taxon>
        <taxon>Malpighiales</taxon>
        <taxon>Euphorbiaceae</taxon>
        <taxon>Crotonoideae</taxon>
        <taxon>Micrandreae</taxon>
        <taxon>Hevea</taxon>
    </lineage>
</organism>
<reference evidence="4 5" key="1">
    <citation type="journal article" date="2020" name="Mol. Plant">
        <title>The Chromosome-Based Rubber Tree Genome Provides New Insights into Spurge Genome Evolution and Rubber Biosynthesis.</title>
        <authorList>
            <person name="Liu J."/>
            <person name="Shi C."/>
            <person name="Shi C.C."/>
            <person name="Li W."/>
            <person name="Zhang Q.J."/>
            <person name="Zhang Y."/>
            <person name="Li K."/>
            <person name="Lu H.F."/>
            <person name="Shi C."/>
            <person name="Zhu S.T."/>
            <person name="Xiao Z.Y."/>
            <person name="Nan H."/>
            <person name="Yue Y."/>
            <person name="Zhu X.G."/>
            <person name="Wu Y."/>
            <person name="Hong X.N."/>
            <person name="Fan G.Y."/>
            <person name="Tong Y."/>
            <person name="Zhang D."/>
            <person name="Mao C.L."/>
            <person name="Liu Y.L."/>
            <person name="Hao S.J."/>
            <person name="Liu W.Q."/>
            <person name="Lv M.Q."/>
            <person name="Zhang H.B."/>
            <person name="Liu Y."/>
            <person name="Hu-Tang G.R."/>
            <person name="Wang J.P."/>
            <person name="Wang J.H."/>
            <person name="Sun Y.H."/>
            <person name="Ni S.B."/>
            <person name="Chen W.B."/>
            <person name="Zhang X.C."/>
            <person name="Jiao Y.N."/>
            <person name="Eichler E.E."/>
            <person name="Li G.H."/>
            <person name="Liu X."/>
            <person name="Gao L.Z."/>
        </authorList>
    </citation>
    <scope>NUCLEOTIDE SEQUENCE [LARGE SCALE GENOMIC DNA]</scope>
    <source>
        <strain evidence="5">cv. GT1</strain>
        <tissue evidence="4">Leaf</tissue>
    </source>
</reference>
<dbReference type="Pfam" id="PF06075">
    <property type="entry name" value="DUF936"/>
    <property type="match status" value="1"/>
</dbReference>
<dbReference type="InterPro" id="IPR010341">
    <property type="entry name" value="DUF936_pln"/>
</dbReference>
<dbReference type="InterPro" id="IPR048297">
    <property type="entry name" value="DUF936_dom_pln"/>
</dbReference>
<proteinExistence type="predicted"/>
<evidence type="ECO:0000259" key="3">
    <source>
        <dbReference type="Pfam" id="PF21647"/>
    </source>
</evidence>
<dbReference type="PANTHER" id="PTHR31928:SF4">
    <property type="entry name" value="OS08G0541500 PROTEIN"/>
    <property type="match status" value="1"/>
</dbReference>
<dbReference type="Proteomes" id="UP000467840">
    <property type="component" value="Chromosome 11"/>
</dbReference>